<dbReference type="AlphaFoldDB" id="K6ZPR9"/>
<dbReference type="HOGENOM" id="CLU_3203099_0_0_6"/>
<evidence type="ECO:0000313" key="1">
    <source>
        <dbReference type="EMBL" id="AGH44388.1"/>
    </source>
</evidence>
<dbReference type="PATRIC" id="fig|1129794.4.peg.2256"/>
<proteinExistence type="predicted"/>
<evidence type="ECO:0000313" key="2">
    <source>
        <dbReference type="Proteomes" id="UP000011864"/>
    </source>
</evidence>
<protein>
    <submittedName>
        <fullName evidence="1">Uncharacterized protein</fullName>
    </submittedName>
</protein>
<dbReference type="Proteomes" id="UP000011864">
    <property type="component" value="Chromosome"/>
</dbReference>
<name>K6ZPR9_9ALTE</name>
<sequence length="45" mass="4921">MDGPFISDLLPINNAVIQQQKKSLYLAGSLQPALRKQPIQVTPST</sequence>
<organism evidence="1 2">
    <name type="scientific">Paraglaciecola psychrophila 170</name>
    <dbReference type="NCBI Taxonomy" id="1129794"/>
    <lineage>
        <taxon>Bacteria</taxon>
        <taxon>Pseudomonadati</taxon>
        <taxon>Pseudomonadota</taxon>
        <taxon>Gammaproteobacteria</taxon>
        <taxon>Alteromonadales</taxon>
        <taxon>Alteromonadaceae</taxon>
        <taxon>Paraglaciecola</taxon>
    </lineage>
</organism>
<accession>K6ZPR9</accession>
<keyword evidence="2" id="KW-1185">Reference proteome</keyword>
<dbReference type="EMBL" id="CP003837">
    <property type="protein sequence ID" value="AGH44388.1"/>
    <property type="molecule type" value="Genomic_DNA"/>
</dbReference>
<reference evidence="1 2" key="1">
    <citation type="journal article" date="2013" name="Genome Announc.">
        <title>Complete Genome Sequence of Glaciecola psychrophila Strain 170T.</title>
        <authorList>
            <person name="Yin J."/>
            <person name="Chen J."/>
            <person name="Liu G."/>
            <person name="Yu Y."/>
            <person name="Song L."/>
            <person name="Wang X."/>
            <person name="Qu X."/>
        </authorList>
    </citation>
    <scope>NUCLEOTIDE SEQUENCE [LARGE SCALE GENOMIC DNA]</scope>
    <source>
        <strain evidence="1 2">170</strain>
    </source>
</reference>
<gene>
    <name evidence="1" type="ORF">C427_2279</name>
</gene>
<dbReference type="KEGG" id="gps:C427_2279"/>